<evidence type="ECO:0000313" key="1">
    <source>
        <dbReference type="EMBL" id="MFD1018028.1"/>
    </source>
</evidence>
<comment type="caution">
    <text evidence="1">The sequence shown here is derived from an EMBL/GenBank/DDBJ whole genome shotgun (WGS) entry which is preliminary data.</text>
</comment>
<reference evidence="2" key="1">
    <citation type="journal article" date="2019" name="Int. J. Syst. Evol. Microbiol.">
        <title>The Global Catalogue of Microorganisms (GCM) 10K type strain sequencing project: providing services to taxonomists for standard genome sequencing and annotation.</title>
        <authorList>
            <consortium name="The Broad Institute Genomics Platform"/>
            <consortium name="The Broad Institute Genome Sequencing Center for Infectious Disease"/>
            <person name="Wu L."/>
            <person name="Ma J."/>
        </authorList>
    </citation>
    <scope>NUCLEOTIDE SEQUENCE [LARGE SCALE GENOMIC DNA]</scope>
    <source>
        <strain evidence="2">CCUG 56607</strain>
    </source>
</reference>
<protein>
    <submittedName>
        <fullName evidence="1">Uncharacterized protein</fullName>
    </submittedName>
</protein>
<accession>A0ABW3KZ02</accession>
<name>A0ABW3KZ02_9BACI</name>
<organism evidence="1 2">
    <name type="scientific">Thalassobacillus hwangdonensis</name>
    <dbReference type="NCBI Taxonomy" id="546108"/>
    <lineage>
        <taxon>Bacteria</taxon>
        <taxon>Bacillati</taxon>
        <taxon>Bacillota</taxon>
        <taxon>Bacilli</taxon>
        <taxon>Bacillales</taxon>
        <taxon>Bacillaceae</taxon>
        <taxon>Thalassobacillus</taxon>
    </lineage>
</organism>
<dbReference type="RefSeq" id="WP_386056229.1">
    <property type="nucleotide sequence ID" value="NZ_JBHTKL010000001.1"/>
</dbReference>
<proteinExistence type="predicted"/>
<evidence type="ECO:0000313" key="2">
    <source>
        <dbReference type="Proteomes" id="UP001596990"/>
    </source>
</evidence>
<gene>
    <name evidence="1" type="ORF">ACFQ2J_02350</name>
</gene>
<dbReference type="EMBL" id="JBHTKL010000001">
    <property type="protein sequence ID" value="MFD1018028.1"/>
    <property type="molecule type" value="Genomic_DNA"/>
</dbReference>
<keyword evidence="2" id="KW-1185">Reference proteome</keyword>
<dbReference type="Proteomes" id="UP001596990">
    <property type="component" value="Unassembled WGS sequence"/>
</dbReference>
<sequence>MQSLQDVVYNWLTIKVVADHRPDDTSARDTERMFHGMLRDHDVTDVAIKKDEDRYEVTCSMKEGNRTFRFPTELIELMVNQMKDEPAKFKNYR</sequence>